<comment type="caution">
    <text evidence="8">The sequence shown here is derived from an EMBL/GenBank/DDBJ whole genome shotgun (WGS) entry which is preliminary data.</text>
</comment>
<proteinExistence type="inferred from homology"/>
<accession>A0A941D3Z6</accession>
<organism evidence="8 9">
    <name type="scientific">Phenylobacterium glaciei</name>
    <dbReference type="NCBI Taxonomy" id="2803784"/>
    <lineage>
        <taxon>Bacteria</taxon>
        <taxon>Pseudomonadati</taxon>
        <taxon>Pseudomonadota</taxon>
        <taxon>Alphaproteobacteria</taxon>
        <taxon>Caulobacterales</taxon>
        <taxon>Caulobacteraceae</taxon>
        <taxon>Phenylobacterium</taxon>
    </lineage>
</organism>
<comment type="similarity">
    <text evidence="2">Belongs to the PhoH family.</text>
</comment>
<keyword evidence="5" id="KW-0067">ATP-binding</keyword>
<dbReference type="PANTHER" id="PTHR30473:SF1">
    <property type="entry name" value="PHOH-LIKE PROTEIN"/>
    <property type="match status" value="1"/>
</dbReference>
<evidence type="ECO:0000259" key="7">
    <source>
        <dbReference type="Pfam" id="PF02562"/>
    </source>
</evidence>
<keyword evidence="4" id="KW-0547">Nucleotide-binding</keyword>
<dbReference type="Pfam" id="PF02562">
    <property type="entry name" value="PhoH"/>
    <property type="match status" value="1"/>
</dbReference>
<evidence type="ECO:0000256" key="2">
    <source>
        <dbReference type="ARBA" id="ARBA00010393"/>
    </source>
</evidence>
<dbReference type="EMBL" id="JAGSGD010000001">
    <property type="protein sequence ID" value="MBR7620471.1"/>
    <property type="molecule type" value="Genomic_DNA"/>
</dbReference>
<dbReference type="Gene3D" id="3.40.50.300">
    <property type="entry name" value="P-loop containing nucleotide triphosphate hydrolases"/>
    <property type="match status" value="1"/>
</dbReference>
<dbReference type="AlphaFoldDB" id="A0A941D3Z6"/>
<evidence type="ECO:0000313" key="8">
    <source>
        <dbReference type="EMBL" id="MBR7620471.1"/>
    </source>
</evidence>
<dbReference type="SUPFAM" id="SSF52540">
    <property type="entry name" value="P-loop containing nucleoside triphosphate hydrolases"/>
    <property type="match status" value="1"/>
</dbReference>
<dbReference type="Proteomes" id="UP000622580">
    <property type="component" value="Unassembled WGS sequence"/>
</dbReference>
<evidence type="ECO:0000313" key="9">
    <source>
        <dbReference type="Proteomes" id="UP000622580"/>
    </source>
</evidence>
<dbReference type="GO" id="GO:0005524">
    <property type="term" value="F:ATP binding"/>
    <property type="evidence" value="ECO:0007669"/>
    <property type="project" value="UniProtKB-KW"/>
</dbReference>
<keyword evidence="9" id="KW-1185">Reference proteome</keyword>
<feature type="domain" description="PhoH-like protein" evidence="7">
    <location>
        <begin position="115"/>
        <end position="320"/>
    </location>
</feature>
<sequence>MEPHHDPTQATASKVVALAPQLVERLISGQGAALRRIEQGLRPYHVQFSPRPDAMAMTGDEIAVTLAAAVLEKIVELLHAGGSHEGLVEEAIAASIAHALKFDLAFRLKGISQAVRPMSLSQVGFMHTLLYSDRSLIFGVGPTGTGKTHLAIAAGLSLLAEGRIKSLVMTRPRVMLEGETMTAVLRAETAYDEQLTPIEDELRQLIGHDEIHQLTERGMIEVMPLGRMRGRTFNDSMLLVDEAQNMTVGKMRMAATRIGRNSRLVVTGDPSQVDLAGGAEVSGLGHLLNLVTGTDLAAVHRFETYQIIRNPVVARLEALYALAGGAAELRAAA</sequence>
<evidence type="ECO:0000256" key="5">
    <source>
        <dbReference type="ARBA" id="ARBA00022840"/>
    </source>
</evidence>
<protein>
    <recommendedName>
        <fullName evidence="6">PhoH-like protein</fullName>
    </recommendedName>
</protein>
<keyword evidence="3" id="KW-0963">Cytoplasm</keyword>
<dbReference type="InterPro" id="IPR027417">
    <property type="entry name" value="P-loop_NTPase"/>
</dbReference>
<evidence type="ECO:0000256" key="4">
    <source>
        <dbReference type="ARBA" id="ARBA00022741"/>
    </source>
</evidence>
<reference evidence="8" key="1">
    <citation type="submission" date="2021-04" db="EMBL/GenBank/DDBJ databases">
        <title>Draft genome assembly of strain Phenylobacterium sp. 20VBR1 using MiniION and Illumina platforms.</title>
        <authorList>
            <person name="Thomas F.A."/>
            <person name="Krishnan K.P."/>
            <person name="Sinha R.K."/>
        </authorList>
    </citation>
    <scope>NUCLEOTIDE SEQUENCE</scope>
    <source>
        <strain evidence="8">20VBR1</strain>
    </source>
</reference>
<dbReference type="PANTHER" id="PTHR30473">
    <property type="entry name" value="PROTEIN PHOH"/>
    <property type="match status" value="1"/>
</dbReference>
<evidence type="ECO:0000256" key="6">
    <source>
        <dbReference type="ARBA" id="ARBA00039970"/>
    </source>
</evidence>
<dbReference type="InterPro" id="IPR003714">
    <property type="entry name" value="PhoH"/>
</dbReference>
<name>A0A941D3Z6_9CAUL</name>
<dbReference type="RefSeq" id="WP_215341206.1">
    <property type="nucleotide sequence ID" value="NZ_JAGSGD010000001.1"/>
</dbReference>
<gene>
    <name evidence="8" type="ORF">JKL49_13845</name>
</gene>
<dbReference type="GO" id="GO:0005829">
    <property type="term" value="C:cytosol"/>
    <property type="evidence" value="ECO:0007669"/>
    <property type="project" value="TreeGrafter"/>
</dbReference>
<evidence type="ECO:0000256" key="1">
    <source>
        <dbReference type="ARBA" id="ARBA00004496"/>
    </source>
</evidence>
<evidence type="ECO:0000256" key="3">
    <source>
        <dbReference type="ARBA" id="ARBA00022490"/>
    </source>
</evidence>
<dbReference type="InterPro" id="IPR051451">
    <property type="entry name" value="PhoH2-like"/>
</dbReference>
<comment type="subcellular location">
    <subcellularLocation>
        <location evidence="1">Cytoplasm</location>
    </subcellularLocation>
</comment>